<reference evidence="2" key="1">
    <citation type="journal article" date="2019" name="Int. J. Syst. Evol. Microbiol.">
        <title>The Global Catalogue of Microorganisms (GCM) 10K type strain sequencing project: providing services to taxonomists for standard genome sequencing and annotation.</title>
        <authorList>
            <consortium name="The Broad Institute Genomics Platform"/>
            <consortium name="The Broad Institute Genome Sequencing Center for Infectious Disease"/>
            <person name="Wu L."/>
            <person name="Ma J."/>
        </authorList>
    </citation>
    <scope>NUCLEOTIDE SEQUENCE [LARGE SCALE GENOMIC DNA]</scope>
    <source>
        <strain evidence="2">JCM 17441</strain>
    </source>
</reference>
<gene>
    <name evidence="1" type="ORF">GCM10022255_063190</name>
</gene>
<dbReference type="EMBL" id="BAABAT010000020">
    <property type="protein sequence ID" value="GAA4255212.1"/>
    <property type="molecule type" value="Genomic_DNA"/>
</dbReference>
<proteinExistence type="predicted"/>
<evidence type="ECO:0000313" key="1">
    <source>
        <dbReference type="EMBL" id="GAA4255212.1"/>
    </source>
</evidence>
<evidence type="ECO:0000313" key="2">
    <source>
        <dbReference type="Proteomes" id="UP001500620"/>
    </source>
</evidence>
<accession>A0ABP8DGG2</accession>
<comment type="caution">
    <text evidence="1">The sequence shown here is derived from an EMBL/GenBank/DDBJ whole genome shotgun (WGS) entry which is preliminary data.</text>
</comment>
<protein>
    <submittedName>
        <fullName evidence="1">Uncharacterized protein</fullName>
    </submittedName>
</protein>
<keyword evidence="2" id="KW-1185">Reference proteome</keyword>
<name>A0ABP8DGG2_9ACTN</name>
<dbReference type="RefSeq" id="WP_345132221.1">
    <property type="nucleotide sequence ID" value="NZ_BAABAT010000020.1"/>
</dbReference>
<dbReference type="Proteomes" id="UP001500620">
    <property type="component" value="Unassembled WGS sequence"/>
</dbReference>
<sequence>MGRHDEQSKPDGILLHGYVSVTGAAAGVPGTPCLAPAGVSDIAQGGTVRVGDEAGHVIAVTTLGNGVLAQADGGYTCNFAFELRNLSGGRATYTIMVGDRPATTFQTKELREGKPAVIPVSPATASSSPS</sequence>
<organism evidence="1 2">
    <name type="scientific">Dactylosporangium darangshiense</name>
    <dbReference type="NCBI Taxonomy" id="579108"/>
    <lineage>
        <taxon>Bacteria</taxon>
        <taxon>Bacillati</taxon>
        <taxon>Actinomycetota</taxon>
        <taxon>Actinomycetes</taxon>
        <taxon>Micromonosporales</taxon>
        <taxon>Micromonosporaceae</taxon>
        <taxon>Dactylosporangium</taxon>
    </lineage>
</organism>